<evidence type="ECO:0000256" key="1">
    <source>
        <dbReference type="SAM" id="SignalP"/>
    </source>
</evidence>
<comment type="caution">
    <text evidence="2">The sequence shown here is derived from an EMBL/GenBank/DDBJ whole genome shotgun (WGS) entry which is preliminary data.</text>
</comment>
<accession>A0A392Q6I8</accession>
<sequence length="73" mass="8181">IGVVDVVGTGRRPPHARRSLRVALLLFDVELVQGAACPVWRTGEQYIYCCVFFYSRQEERGRGFEGFSSPTSS</sequence>
<organism evidence="2 3">
    <name type="scientific">Trifolium medium</name>
    <dbReference type="NCBI Taxonomy" id="97028"/>
    <lineage>
        <taxon>Eukaryota</taxon>
        <taxon>Viridiplantae</taxon>
        <taxon>Streptophyta</taxon>
        <taxon>Embryophyta</taxon>
        <taxon>Tracheophyta</taxon>
        <taxon>Spermatophyta</taxon>
        <taxon>Magnoliopsida</taxon>
        <taxon>eudicotyledons</taxon>
        <taxon>Gunneridae</taxon>
        <taxon>Pentapetalae</taxon>
        <taxon>rosids</taxon>
        <taxon>fabids</taxon>
        <taxon>Fabales</taxon>
        <taxon>Fabaceae</taxon>
        <taxon>Papilionoideae</taxon>
        <taxon>50 kb inversion clade</taxon>
        <taxon>NPAAA clade</taxon>
        <taxon>Hologalegina</taxon>
        <taxon>IRL clade</taxon>
        <taxon>Trifolieae</taxon>
        <taxon>Trifolium</taxon>
    </lineage>
</organism>
<evidence type="ECO:0000313" key="3">
    <source>
        <dbReference type="Proteomes" id="UP000265520"/>
    </source>
</evidence>
<keyword evidence="1" id="KW-0732">Signal</keyword>
<feature type="signal peptide" evidence="1">
    <location>
        <begin position="1"/>
        <end position="34"/>
    </location>
</feature>
<reference evidence="2 3" key="1">
    <citation type="journal article" date="2018" name="Front. Plant Sci.">
        <title>Red Clover (Trifolium pratense) and Zigzag Clover (T. medium) - A Picture of Genomic Similarities and Differences.</title>
        <authorList>
            <person name="Dluhosova J."/>
            <person name="Istvanek J."/>
            <person name="Nedelnik J."/>
            <person name="Repkova J."/>
        </authorList>
    </citation>
    <scope>NUCLEOTIDE SEQUENCE [LARGE SCALE GENOMIC DNA]</scope>
    <source>
        <strain evidence="3">cv. 10/8</strain>
        <tissue evidence="2">Leaf</tissue>
    </source>
</reference>
<feature type="chain" id="PRO_5017261209" evidence="1">
    <location>
        <begin position="35"/>
        <end position="73"/>
    </location>
</feature>
<proteinExistence type="predicted"/>
<feature type="non-terminal residue" evidence="2">
    <location>
        <position position="1"/>
    </location>
</feature>
<name>A0A392Q6I8_9FABA</name>
<protein>
    <submittedName>
        <fullName evidence="2">Uncharacterized protein</fullName>
    </submittedName>
</protein>
<dbReference type="Proteomes" id="UP000265520">
    <property type="component" value="Unassembled WGS sequence"/>
</dbReference>
<keyword evidence="3" id="KW-1185">Reference proteome</keyword>
<dbReference type="EMBL" id="LXQA010115178">
    <property type="protein sequence ID" value="MCI19522.1"/>
    <property type="molecule type" value="Genomic_DNA"/>
</dbReference>
<evidence type="ECO:0000313" key="2">
    <source>
        <dbReference type="EMBL" id="MCI19522.1"/>
    </source>
</evidence>
<dbReference type="AlphaFoldDB" id="A0A392Q6I8"/>